<evidence type="ECO:0000313" key="1">
    <source>
        <dbReference type="EMBL" id="MBW0502850.1"/>
    </source>
</evidence>
<gene>
    <name evidence="1" type="ORF">O181_042565</name>
</gene>
<accession>A0A9Q3DKW4</accession>
<reference evidence="1" key="1">
    <citation type="submission" date="2021-03" db="EMBL/GenBank/DDBJ databases">
        <title>Draft genome sequence of rust myrtle Austropuccinia psidii MF-1, a brazilian biotype.</title>
        <authorList>
            <person name="Quecine M.C."/>
            <person name="Pachon D.M.R."/>
            <person name="Bonatelli M.L."/>
            <person name="Correr F.H."/>
            <person name="Franceschini L.M."/>
            <person name="Leite T.F."/>
            <person name="Margarido G.R.A."/>
            <person name="Almeida C.A."/>
            <person name="Ferrarezi J.A."/>
            <person name="Labate C.A."/>
        </authorList>
    </citation>
    <scope>NUCLEOTIDE SEQUENCE</scope>
    <source>
        <strain evidence="1">MF-1</strain>
    </source>
</reference>
<name>A0A9Q3DKW4_9BASI</name>
<organism evidence="1 2">
    <name type="scientific">Austropuccinia psidii MF-1</name>
    <dbReference type="NCBI Taxonomy" id="1389203"/>
    <lineage>
        <taxon>Eukaryota</taxon>
        <taxon>Fungi</taxon>
        <taxon>Dikarya</taxon>
        <taxon>Basidiomycota</taxon>
        <taxon>Pucciniomycotina</taxon>
        <taxon>Pucciniomycetes</taxon>
        <taxon>Pucciniales</taxon>
        <taxon>Sphaerophragmiaceae</taxon>
        <taxon>Austropuccinia</taxon>
    </lineage>
</organism>
<dbReference type="EMBL" id="AVOT02017041">
    <property type="protein sequence ID" value="MBW0502850.1"/>
    <property type="molecule type" value="Genomic_DNA"/>
</dbReference>
<dbReference type="Proteomes" id="UP000765509">
    <property type="component" value="Unassembled WGS sequence"/>
</dbReference>
<dbReference type="AlphaFoldDB" id="A0A9Q3DKW4"/>
<comment type="caution">
    <text evidence="1">The sequence shown here is derived from an EMBL/GenBank/DDBJ whole genome shotgun (WGS) entry which is preliminary data.</text>
</comment>
<sequence>MYSFILLSINCLLPGKRKAVQEIVPQIVRKKVTIEQQPQKFDLSYLVQVSPLNIRGSSSTDRRLIDLNARPPLGDSSDGDEAEYFHFHPVRSVSNLIRPTVPPATRKIQRIAEAPKLWGIPIFLLQTFKMDVRDFTQILFPEEAKICKPTGFTGTWIELEKIMQMLPLQRDFQKYFVMETEDGFRFPHIPMLKRKEATSSRRAVIYAANCVAGELLFQDLGLEDKKIELIRDLGQKWSVEAPIGSKSQKIFPIMVEALDYGTKSLLIKISRLNQVISEPPFKTKIELEEAQRSALEFFHEIWRNSSPLEMNQMIEGRVTTSRSDLVALFTSFFKNYKRRVDLVTFGNVVFETWLKNHLPDIRDKIIKQNRLKYKIKEAINDIAILEAIASFDGVLLREVFIGMCL</sequence>
<keyword evidence="2" id="KW-1185">Reference proteome</keyword>
<proteinExistence type="predicted"/>
<evidence type="ECO:0000313" key="2">
    <source>
        <dbReference type="Proteomes" id="UP000765509"/>
    </source>
</evidence>
<protein>
    <submittedName>
        <fullName evidence="1">Uncharacterized protein</fullName>
    </submittedName>
</protein>